<dbReference type="RefSeq" id="WP_091455484.1">
    <property type="nucleotide sequence ID" value="NZ_FMZZ01000015.1"/>
</dbReference>
<dbReference type="OrthoDB" id="3700465at2"/>
<evidence type="ECO:0000313" key="2">
    <source>
        <dbReference type="Proteomes" id="UP000199501"/>
    </source>
</evidence>
<dbReference type="EMBL" id="FMZZ01000015">
    <property type="protein sequence ID" value="SDD65676.1"/>
    <property type="molecule type" value="Genomic_DNA"/>
</dbReference>
<accession>A0A1G6WKS6</accession>
<keyword evidence="2" id="KW-1185">Reference proteome</keyword>
<sequence>MRENGSLKPVVDPVIVDRADAAEALMRFFLANADANDHDANDTLVEEICKRSRAARALPSPRADQD</sequence>
<reference evidence="2" key="1">
    <citation type="submission" date="2016-10" db="EMBL/GenBank/DDBJ databases">
        <authorList>
            <person name="Varghese N."/>
            <person name="Submissions S."/>
        </authorList>
    </citation>
    <scope>NUCLEOTIDE SEQUENCE [LARGE SCALE GENOMIC DNA]</scope>
    <source>
        <strain evidence="2">IBRC-M 10403</strain>
    </source>
</reference>
<name>A0A1G6WKS6_9PSEU</name>
<gene>
    <name evidence="1" type="ORF">SAMN05216174_11526</name>
</gene>
<dbReference type="Proteomes" id="UP000199501">
    <property type="component" value="Unassembled WGS sequence"/>
</dbReference>
<dbReference type="AlphaFoldDB" id="A0A1G6WKS6"/>
<protein>
    <submittedName>
        <fullName evidence="1">Uncharacterized protein</fullName>
    </submittedName>
</protein>
<evidence type="ECO:0000313" key="1">
    <source>
        <dbReference type="EMBL" id="SDD65676.1"/>
    </source>
</evidence>
<organism evidence="1 2">
    <name type="scientific">Actinokineospora iranica</name>
    <dbReference type="NCBI Taxonomy" id="1271860"/>
    <lineage>
        <taxon>Bacteria</taxon>
        <taxon>Bacillati</taxon>
        <taxon>Actinomycetota</taxon>
        <taxon>Actinomycetes</taxon>
        <taxon>Pseudonocardiales</taxon>
        <taxon>Pseudonocardiaceae</taxon>
        <taxon>Actinokineospora</taxon>
    </lineage>
</organism>
<proteinExistence type="predicted"/>